<keyword evidence="2" id="KW-1185">Reference proteome</keyword>
<dbReference type="EMBL" id="CM042887">
    <property type="protein sequence ID" value="KAI4329997.1"/>
    <property type="molecule type" value="Genomic_DNA"/>
</dbReference>
<evidence type="ECO:0000313" key="1">
    <source>
        <dbReference type="EMBL" id="KAI4329997.1"/>
    </source>
</evidence>
<organism evidence="1 2">
    <name type="scientific">Melastoma candidum</name>
    <dbReference type="NCBI Taxonomy" id="119954"/>
    <lineage>
        <taxon>Eukaryota</taxon>
        <taxon>Viridiplantae</taxon>
        <taxon>Streptophyta</taxon>
        <taxon>Embryophyta</taxon>
        <taxon>Tracheophyta</taxon>
        <taxon>Spermatophyta</taxon>
        <taxon>Magnoliopsida</taxon>
        <taxon>eudicotyledons</taxon>
        <taxon>Gunneridae</taxon>
        <taxon>Pentapetalae</taxon>
        <taxon>rosids</taxon>
        <taxon>malvids</taxon>
        <taxon>Myrtales</taxon>
        <taxon>Melastomataceae</taxon>
        <taxon>Melastomatoideae</taxon>
        <taxon>Melastomateae</taxon>
        <taxon>Melastoma</taxon>
    </lineage>
</organism>
<gene>
    <name evidence="1" type="ORF">MLD38_028313</name>
</gene>
<evidence type="ECO:0000313" key="2">
    <source>
        <dbReference type="Proteomes" id="UP001057402"/>
    </source>
</evidence>
<accession>A0ACB9N0F0</accession>
<dbReference type="Proteomes" id="UP001057402">
    <property type="component" value="Chromosome 8"/>
</dbReference>
<protein>
    <submittedName>
        <fullName evidence="1">Uncharacterized protein</fullName>
    </submittedName>
</protein>
<sequence length="637" mass="69946">MSDWFTSKLRAAENILHKIDQQAAESLRKNENGASDGVDVDLPGRAGSVTATAGSVPLKEQFKKKALDGSDHGPRVVNNLASSSSRDSTSKGVGSGSGSVTRSNSSSARNSDAAEGDWTELLGSPTSPATASPRTHGNGAGSRGGRNNSVTEFKRNPKMTTARMKAQKKLGPRVSGEAKVNGIEKSVGNTPSSSLEGAVPQVDSRNPGSLGDDQPLERKGSVSVTERLVKDVSQDNVATLNFKDRRLEDKSRSSTNAGNSVGSELENDSGSSSDSGSESVREREERRRRRQKLLAEKVAAKAVEYIRERENMVAKLEGEKQSLEKIVEERAKQQVKEASELQTIMMETLEAAELEKQKHNNTRMEAFTRLAKLETTNADLARAFAAAQGNLEVEVTRVADLRQQIELKEVAHGDLRRRISKTQESGTSKKQESTIKTLEVERELLEAECAFIADKIGMLEQKAQHLSENIEITRKEMEEPTEVEVELKRRLGQLTDHLIQKQAQVEALSSEKATLSFRIETVSRMLAEGKSASGVGDFTSVSLDDVESGKWDSHRLKSKPTLEDKLRSGKEQLWILLRQLDAIFLAGSAYLKRYPHAKLCFFAYLACLHMWVIYIFKSDSRPSRSGAVISLENINGH</sequence>
<comment type="caution">
    <text evidence="1">The sequence shown here is derived from an EMBL/GenBank/DDBJ whole genome shotgun (WGS) entry which is preliminary data.</text>
</comment>
<name>A0ACB9N0F0_9MYRT</name>
<proteinExistence type="predicted"/>
<reference evidence="2" key="1">
    <citation type="journal article" date="2023" name="Front. Plant Sci.">
        <title>Chromosomal-level genome assembly of Melastoma candidum provides insights into trichome evolution.</title>
        <authorList>
            <person name="Zhong Y."/>
            <person name="Wu W."/>
            <person name="Sun C."/>
            <person name="Zou P."/>
            <person name="Liu Y."/>
            <person name="Dai S."/>
            <person name="Zhou R."/>
        </authorList>
    </citation>
    <scope>NUCLEOTIDE SEQUENCE [LARGE SCALE GENOMIC DNA]</scope>
</reference>